<protein>
    <submittedName>
        <fullName evidence="2">Uncharacterized protein</fullName>
    </submittedName>
</protein>
<dbReference type="VEuPathDB" id="TriTrypDB:LdCL_300013400"/>
<dbReference type="AlphaFoldDB" id="A0A504X8K5"/>
<organism evidence="2 3">
    <name type="scientific">Leishmania donovani</name>
    <dbReference type="NCBI Taxonomy" id="5661"/>
    <lineage>
        <taxon>Eukaryota</taxon>
        <taxon>Discoba</taxon>
        <taxon>Euglenozoa</taxon>
        <taxon>Kinetoplastea</taxon>
        <taxon>Metakinetoplastina</taxon>
        <taxon>Trypanosomatida</taxon>
        <taxon>Trypanosomatidae</taxon>
        <taxon>Leishmaniinae</taxon>
        <taxon>Leishmania</taxon>
    </lineage>
</organism>
<feature type="region of interest" description="Disordered" evidence="1">
    <location>
        <begin position="168"/>
        <end position="296"/>
    </location>
</feature>
<dbReference type="EMBL" id="RHLD01000008">
    <property type="protein sequence ID" value="TPP43429.1"/>
    <property type="molecule type" value="Genomic_DNA"/>
</dbReference>
<dbReference type="VEuPathDB" id="TriTrypDB:LdBPK_300820.1"/>
<dbReference type="VEuPathDB" id="TriTrypDB:LdBPK_300830.1"/>
<evidence type="ECO:0000313" key="3">
    <source>
        <dbReference type="Proteomes" id="UP000318821"/>
    </source>
</evidence>
<dbReference type="VEuPathDB" id="TriTrypDB:LDHU3_30.1040"/>
<accession>A0A504X8K5</accession>
<feature type="compositionally biased region" description="Basic and acidic residues" evidence="1">
    <location>
        <begin position="249"/>
        <end position="263"/>
    </location>
</feature>
<feature type="compositionally biased region" description="Basic and acidic residues" evidence="1">
    <location>
        <begin position="275"/>
        <end position="296"/>
    </location>
</feature>
<name>A0A504X8K5_LEIDO</name>
<evidence type="ECO:0000256" key="1">
    <source>
        <dbReference type="SAM" id="MobiDB-lite"/>
    </source>
</evidence>
<feature type="compositionally biased region" description="Basic and acidic residues" evidence="1">
    <location>
        <begin position="201"/>
        <end position="217"/>
    </location>
</feature>
<feature type="compositionally biased region" description="Gly residues" evidence="1">
    <location>
        <begin position="168"/>
        <end position="183"/>
    </location>
</feature>
<comment type="caution">
    <text evidence="2">The sequence shown here is derived from an EMBL/GenBank/DDBJ whole genome shotgun (WGS) entry which is preliminary data.</text>
</comment>
<reference evidence="3" key="1">
    <citation type="submission" date="2019-02" db="EMBL/GenBank/DDBJ databases">
        <title>FDA dAtabase for Regulatory Grade micrObial Sequences (FDA-ARGOS): Supporting development and validation of Infectious Disease Dx tests.</title>
        <authorList>
            <person name="Duncan R."/>
            <person name="Fisher C."/>
            <person name="Tallon L."/>
            <person name="Sadzewicz L."/>
            <person name="Sengamalay N."/>
            <person name="Ott S."/>
            <person name="Godinez A."/>
            <person name="Nagaraj S."/>
            <person name="Vavikolanu K."/>
            <person name="Vyas G."/>
            <person name="Nadendla S."/>
            <person name="Aluvathingal J."/>
            <person name="Sichtig H."/>
        </authorList>
    </citation>
    <scope>NUCLEOTIDE SEQUENCE [LARGE SCALE GENOMIC DNA]</scope>
    <source>
        <strain evidence="3">FDAARGOS_360</strain>
    </source>
</reference>
<evidence type="ECO:0000313" key="2">
    <source>
        <dbReference type="EMBL" id="TPP43429.1"/>
    </source>
</evidence>
<gene>
    <name evidence="2" type="ORF">CGC20_7315</name>
</gene>
<dbReference type="VEuPathDB" id="TriTrypDB:LdCL_300013300"/>
<sequence length="812" mass="90730">MNIPEWTKDAQSIQAARDYVRQSRVVDFYEMICRNILFHHPADLTEFCLRIVKDIMNGTEITSAADFQPKRIDDNKYMRDMAVCNFLDGWILELLRERPGSDLERMEFHKRYLEGLQSEPNTGKYLEKERAAKDQMLQRCATLTGAPLRARAYSTVLGACAVLHQRGGYQGRGGGPRLGYGGGGPPPRQQHYQQQGGGYGNRDDFSRHRGGSDRGYENRNQGYENHQQRYIDRPQRRDNDQQGYGNSRENYDDRSQGYDDRRKGFNNRQQSFGNRQHDGDDRQSAPRRGKEQYLTQDADRLLRMKHDYKKAKDTKERFGIVKEARRLLRRTRIDPSTQDERSVAIVINCAATFSVPAKIEAVEQAFQWMRSNIGGISPQNVALFANALGLISPPEAKQVMVSEVMPAVQSVMREMAPVEVVMVLQALQRLGVEENEKLQDDLLSHLEPCVSSMPVQQLSTLASVLHHHSMQTRDNAKWKQIAHETLARALAGVDGIHSREAIVLLCAAPFLDASQKQIGQLLARVTETVQFHTDDQVGELMSAILHIRQQVSEPSVELTAAVEELHTALMTRLEKVSAFVGPKSATRIWNYAHASNVELPSAIQETMCASLIQLMTFRTIRFRALARLMASLSTQKLPSAEILTVVANCSVGVRPPRSAKAILPQESDMPGDGEDHESIRAAAFEALYSRHFGTLTELRISLENAFAKNDVPPNDALAKTLPEHLLKHAAEASPRQMLTAAVAIALAPADCPCRNKTHDAAVRAAVLKALEDNPDKFKSDLSPELVDWFVSSIPADSESAEIVAAVQKAAAP</sequence>
<proteinExistence type="predicted"/>
<dbReference type="Proteomes" id="UP000318821">
    <property type="component" value="Unassembled WGS sequence"/>
</dbReference>
<feature type="compositionally biased region" description="Basic and acidic residues" evidence="1">
    <location>
        <begin position="226"/>
        <end position="240"/>
    </location>
</feature>
<dbReference type="VEuPathDB" id="TriTrypDB:LDHU3_30.1030"/>